<dbReference type="EC" id="2.5.1.21" evidence="1"/>
<accession>A0ACC1K545</accession>
<proteinExistence type="predicted"/>
<evidence type="ECO:0000313" key="2">
    <source>
        <dbReference type="Proteomes" id="UP001140234"/>
    </source>
</evidence>
<evidence type="ECO:0000313" key="1">
    <source>
        <dbReference type="EMBL" id="KAJ2773266.1"/>
    </source>
</evidence>
<comment type="caution">
    <text evidence="1">The sequence shown here is derived from an EMBL/GenBank/DDBJ whole genome shotgun (WGS) entry which is preliminary data.</text>
</comment>
<dbReference type="EMBL" id="JANBUJ010000248">
    <property type="protein sequence ID" value="KAJ2773266.1"/>
    <property type="molecule type" value="Genomic_DNA"/>
</dbReference>
<gene>
    <name evidence="1" type="primary">ERG9</name>
    <name evidence="1" type="ORF">IWQ57_001378</name>
</gene>
<keyword evidence="2" id="KW-1185">Reference proteome</keyword>
<keyword evidence="1" id="KW-0808">Transferase</keyword>
<name>A0ACC1K545_9FUNG</name>
<reference evidence="1" key="1">
    <citation type="submission" date="2022-07" db="EMBL/GenBank/DDBJ databases">
        <title>Phylogenomic reconstructions and comparative analyses of Kickxellomycotina fungi.</title>
        <authorList>
            <person name="Reynolds N.K."/>
            <person name="Stajich J.E."/>
            <person name="Barry K."/>
            <person name="Grigoriev I.V."/>
            <person name="Crous P."/>
            <person name="Smith M.E."/>
        </authorList>
    </citation>
    <scope>NUCLEOTIDE SEQUENCE</scope>
    <source>
        <strain evidence="1">CBS 109366</strain>
    </source>
</reference>
<protein>
    <submittedName>
        <fullName evidence="1">Bifunctional farnesyl-diphosphate farnesyltransferase/squalene synthase</fullName>
        <ecNumber evidence="1">2.5.1.21</ecNumber>
    </submittedName>
</protein>
<dbReference type="Proteomes" id="UP001140234">
    <property type="component" value="Unassembled WGS sequence"/>
</dbReference>
<sequence length="417" mass="47809">MAAIDWVLHPTELWAAFWFAMRHAPPDEKTNKLPVSGDMKRCYDFLEMTSRSFAAVIQELHPRLRDAVCLFYLILRGLDTVEDDMTIPGARKRQVLETFHELIYQDGWTFKESGPDEKDALLLVEFDVVIREFLRLPEEFQAVIADITRRMGAGMAEYTRSRVESLDDYNEYCYYVAGLVGHGLSRLFAVSGLEDKAVGERLELANSMGLFLQKTNITRDINEDVLDGRCFWPKAIWGKHAETEEQLISKAHRAKGVDALNEMCLNVLQHIPDVLEYLEQIKEPSLFRFCAIPQTMAVATIVLCYDNPRVLEDNVKIRKGEALKLISQSTDIGRVKTVFYRYMERLEKKNHPSNPMYEPVAKIIRRTKQDIAATLKGGAPADFTTEYLVLFAFVIAAAAFFYAYHTDPQHQLPVLRQ</sequence>
<organism evidence="1 2">
    <name type="scientific">Coemansia nantahalensis</name>
    <dbReference type="NCBI Taxonomy" id="2789366"/>
    <lineage>
        <taxon>Eukaryota</taxon>
        <taxon>Fungi</taxon>
        <taxon>Fungi incertae sedis</taxon>
        <taxon>Zoopagomycota</taxon>
        <taxon>Kickxellomycotina</taxon>
        <taxon>Kickxellomycetes</taxon>
        <taxon>Kickxellales</taxon>
        <taxon>Kickxellaceae</taxon>
        <taxon>Coemansia</taxon>
    </lineage>
</organism>